<reference evidence="3" key="1">
    <citation type="submission" date="2021-02" db="EMBL/GenBank/DDBJ databases">
        <authorList>
            <person name="Nowell W R."/>
        </authorList>
    </citation>
    <scope>NUCLEOTIDE SEQUENCE</scope>
</reference>
<accession>A0A814Q236</accession>
<dbReference type="EMBL" id="CAJNOR010004272">
    <property type="protein sequence ID" value="CAF1489224.1"/>
    <property type="molecule type" value="Genomic_DNA"/>
</dbReference>
<dbReference type="SUPFAM" id="SSF53335">
    <property type="entry name" value="S-adenosyl-L-methionine-dependent methyltransferases"/>
    <property type="match status" value="1"/>
</dbReference>
<keyword evidence="2" id="KW-0460">Magnesium</keyword>
<sequence length="335" mass="38906">MSGSYNSNSTTQLRAIESAIPFIRQAIDVLDLTSSSQPIIIADFGSAHGLNSFYNMKFIADYIKETKNFEGSFLVVHNDLPTNDWSSLFKIVNQDTMYFGLANGRSFYSQCLPSNSITVASSSTSIHWLSQKPCNIRNQCFQISREGEEFELFKRQARRDYDDFLANRSRELISGGILLLTILSYGFQGTQLMQHGLGFLYECAKLLPLTDEELLDYTIPLYRRSYEECLDRDLFDKYSLKLIESKMVFLNSTCYEQWKKDEITLEEFAANETGFIRCVTESALVEALKRNERRSKEEIDQLVTRFWKIFNDQIKREPDRFNSIEYHTHLILKKL</sequence>
<evidence type="ECO:0000313" key="4">
    <source>
        <dbReference type="EMBL" id="CAF1489224.1"/>
    </source>
</evidence>
<dbReference type="Gene3D" id="3.40.50.150">
    <property type="entry name" value="Vaccinia Virus protein VP39"/>
    <property type="match status" value="1"/>
</dbReference>
<dbReference type="EMBL" id="CAJNOJ010000102">
    <property type="protein sequence ID" value="CAF1113403.1"/>
    <property type="molecule type" value="Genomic_DNA"/>
</dbReference>
<dbReference type="PANTHER" id="PTHR31009">
    <property type="entry name" value="S-ADENOSYL-L-METHIONINE:CARBOXYL METHYLTRANSFERASE FAMILY PROTEIN"/>
    <property type="match status" value="1"/>
</dbReference>
<dbReference type="InterPro" id="IPR042086">
    <property type="entry name" value="MeTrfase_capping"/>
</dbReference>
<dbReference type="GO" id="GO:0008168">
    <property type="term" value="F:methyltransferase activity"/>
    <property type="evidence" value="ECO:0007669"/>
    <property type="project" value="InterPro"/>
</dbReference>
<name>A0A814Q236_ADIRI</name>
<evidence type="ECO:0000313" key="5">
    <source>
        <dbReference type="Proteomes" id="UP000663828"/>
    </source>
</evidence>
<evidence type="ECO:0008006" key="7">
    <source>
        <dbReference type="Google" id="ProtNLM"/>
    </source>
</evidence>
<evidence type="ECO:0000256" key="2">
    <source>
        <dbReference type="ARBA" id="ARBA00022842"/>
    </source>
</evidence>
<gene>
    <name evidence="3" type="ORF">EDS130_LOCUS20649</name>
    <name evidence="4" type="ORF">XAT740_LOCUS38987</name>
</gene>
<comment type="caution">
    <text evidence="3">The sequence shown here is derived from an EMBL/GenBank/DDBJ whole genome shotgun (WGS) entry which is preliminary data.</text>
</comment>
<dbReference type="Gene3D" id="1.10.1200.270">
    <property type="entry name" value="Methyltransferase, alpha-helical capping domain"/>
    <property type="match status" value="1"/>
</dbReference>
<keyword evidence="1" id="KW-0479">Metal-binding</keyword>
<dbReference type="InterPro" id="IPR005299">
    <property type="entry name" value="MeTrfase_7"/>
</dbReference>
<dbReference type="GO" id="GO:0046872">
    <property type="term" value="F:metal ion binding"/>
    <property type="evidence" value="ECO:0007669"/>
    <property type="project" value="UniProtKB-KW"/>
</dbReference>
<evidence type="ECO:0000256" key="1">
    <source>
        <dbReference type="ARBA" id="ARBA00022723"/>
    </source>
</evidence>
<protein>
    <recommendedName>
        <fullName evidence="7">SAM dependent carboxyl methyltransferase</fullName>
    </recommendedName>
</protein>
<evidence type="ECO:0000313" key="6">
    <source>
        <dbReference type="Proteomes" id="UP000663852"/>
    </source>
</evidence>
<keyword evidence="5" id="KW-1185">Reference proteome</keyword>
<dbReference type="Proteomes" id="UP000663852">
    <property type="component" value="Unassembled WGS sequence"/>
</dbReference>
<dbReference type="AlphaFoldDB" id="A0A814Q236"/>
<dbReference type="InterPro" id="IPR029063">
    <property type="entry name" value="SAM-dependent_MTases_sf"/>
</dbReference>
<dbReference type="Pfam" id="PF03492">
    <property type="entry name" value="Methyltransf_7"/>
    <property type="match status" value="1"/>
</dbReference>
<evidence type="ECO:0000313" key="3">
    <source>
        <dbReference type="EMBL" id="CAF1113403.1"/>
    </source>
</evidence>
<dbReference type="OrthoDB" id="1890922at2759"/>
<proteinExistence type="predicted"/>
<dbReference type="Proteomes" id="UP000663828">
    <property type="component" value="Unassembled WGS sequence"/>
</dbReference>
<organism evidence="3 6">
    <name type="scientific">Adineta ricciae</name>
    <name type="common">Rotifer</name>
    <dbReference type="NCBI Taxonomy" id="249248"/>
    <lineage>
        <taxon>Eukaryota</taxon>
        <taxon>Metazoa</taxon>
        <taxon>Spiralia</taxon>
        <taxon>Gnathifera</taxon>
        <taxon>Rotifera</taxon>
        <taxon>Eurotatoria</taxon>
        <taxon>Bdelloidea</taxon>
        <taxon>Adinetida</taxon>
        <taxon>Adinetidae</taxon>
        <taxon>Adineta</taxon>
    </lineage>
</organism>